<evidence type="ECO:0000313" key="3">
    <source>
        <dbReference type="Proteomes" id="UP000236454"/>
    </source>
</evidence>
<feature type="transmembrane region" description="Helical" evidence="1">
    <location>
        <begin position="7"/>
        <end position="24"/>
    </location>
</feature>
<accession>A0A1I6XPX9</accession>
<dbReference type="OrthoDB" id="1119089at2"/>
<feature type="transmembrane region" description="Helical" evidence="1">
    <location>
        <begin position="71"/>
        <end position="94"/>
    </location>
</feature>
<evidence type="ECO:0000313" key="2">
    <source>
        <dbReference type="EMBL" id="SFT40418.1"/>
    </source>
</evidence>
<keyword evidence="1" id="KW-1133">Transmembrane helix</keyword>
<keyword evidence="3" id="KW-1185">Reference proteome</keyword>
<proteinExistence type="predicted"/>
<dbReference type="RefSeq" id="WP_090245701.1">
    <property type="nucleotide sequence ID" value="NZ_FPAS01000001.1"/>
</dbReference>
<keyword evidence="1" id="KW-0812">Transmembrane</keyword>
<dbReference type="EMBL" id="FPAS01000001">
    <property type="protein sequence ID" value="SFT40418.1"/>
    <property type="molecule type" value="Genomic_DNA"/>
</dbReference>
<feature type="transmembrane region" description="Helical" evidence="1">
    <location>
        <begin position="132"/>
        <end position="149"/>
    </location>
</feature>
<evidence type="ECO:0000256" key="1">
    <source>
        <dbReference type="SAM" id="Phobius"/>
    </source>
</evidence>
<sequence>MRTLEKILILLFVLTLGLQFFLIAGTTLLFVLVAMLLSCIYFYLGFAVLNGVRFRSIFKKAAYEEFKGKEIAFAIGIGLSLSTLVIGILFKALQWPGAEFMLQFGLGSGLILLLAVVLFFRKNNPVFFKFNTLRIGIFGLLGIIFYFISNNTFLEIKYGEYPEYVELRKQLYNDPTNLELQQQVNDAYFKIEQEH</sequence>
<organism evidence="2 3">
    <name type="scientific">Lishizhenia tianjinensis</name>
    <dbReference type="NCBI Taxonomy" id="477690"/>
    <lineage>
        <taxon>Bacteria</taxon>
        <taxon>Pseudomonadati</taxon>
        <taxon>Bacteroidota</taxon>
        <taxon>Flavobacteriia</taxon>
        <taxon>Flavobacteriales</taxon>
        <taxon>Crocinitomicaceae</taxon>
        <taxon>Lishizhenia</taxon>
    </lineage>
</organism>
<keyword evidence="1" id="KW-0472">Membrane</keyword>
<dbReference type="Proteomes" id="UP000236454">
    <property type="component" value="Unassembled WGS sequence"/>
</dbReference>
<reference evidence="2 3" key="1">
    <citation type="submission" date="2016-10" db="EMBL/GenBank/DDBJ databases">
        <authorList>
            <person name="de Groot N.N."/>
        </authorList>
    </citation>
    <scope>NUCLEOTIDE SEQUENCE [LARGE SCALE GENOMIC DNA]</scope>
    <source>
        <strain evidence="2 3">CGMCC 1.7005</strain>
    </source>
</reference>
<name>A0A1I6XPX9_9FLAO</name>
<gene>
    <name evidence="2" type="ORF">SAMN05216474_0373</name>
</gene>
<dbReference type="STRING" id="477690.SAMN05216474_0373"/>
<dbReference type="AlphaFoldDB" id="A0A1I6XPX9"/>
<protein>
    <submittedName>
        <fullName evidence="2">Uncharacterized protein</fullName>
    </submittedName>
</protein>
<feature type="transmembrane region" description="Helical" evidence="1">
    <location>
        <begin position="30"/>
        <end position="50"/>
    </location>
</feature>
<feature type="transmembrane region" description="Helical" evidence="1">
    <location>
        <begin position="100"/>
        <end position="120"/>
    </location>
</feature>